<keyword evidence="11 18" id="KW-1133">Transmembrane helix</keyword>
<dbReference type="GO" id="GO:0015031">
    <property type="term" value="P:protein transport"/>
    <property type="evidence" value="ECO:0007669"/>
    <property type="project" value="UniProtKB-KW"/>
</dbReference>
<evidence type="ECO:0000256" key="18">
    <source>
        <dbReference type="SAM" id="Phobius"/>
    </source>
</evidence>
<reference evidence="20" key="1">
    <citation type="journal article" date="2019" name="bioRxiv">
        <title>The Genome of the Zebra Mussel, Dreissena polymorpha: A Resource for Invasive Species Research.</title>
        <authorList>
            <person name="McCartney M.A."/>
            <person name="Auch B."/>
            <person name="Kono T."/>
            <person name="Mallez S."/>
            <person name="Zhang Y."/>
            <person name="Obille A."/>
            <person name="Becker A."/>
            <person name="Abrahante J.E."/>
            <person name="Garbe J."/>
            <person name="Badalamenti J.P."/>
            <person name="Herman A."/>
            <person name="Mangelson H."/>
            <person name="Liachko I."/>
            <person name="Sullivan S."/>
            <person name="Sone E.D."/>
            <person name="Koren S."/>
            <person name="Silverstein K.A.T."/>
            <person name="Beckman K.B."/>
            <person name="Gohl D.M."/>
        </authorList>
    </citation>
    <scope>NUCLEOTIDE SEQUENCE</scope>
    <source>
        <strain evidence="20">Duluth1</strain>
        <tissue evidence="20">Whole animal</tissue>
    </source>
</reference>
<organism evidence="20 21">
    <name type="scientific">Dreissena polymorpha</name>
    <name type="common">Zebra mussel</name>
    <name type="synonym">Mytilus polymorpha</name>
    <dbReference type="NCBI Taxonomy" id="45954"/>
    <lineage>
        <taxon>Eukaryota</taxon>
        <taxon>Metazoa</taxon>
        <taxon>Spiralia</taxon>
        <taxon>Lophotrochozoa</taxon>
        <taxon>Mollusca</taxon>
        <taxon>Bivalvia</taxon>
        <taxon>Autobranchia</taxon>
        <taxon>Heteroconchia</taxon>
        <taxon>Euheterodonta</taxon>
        <taxon>Imparidentia</taxon>
        <taxon>Neoheterodontei</taxon>
        <taxon>Myida</taxon>
        <taxon>Dreissenoidea</taxon>
        <taxon>Dreissenidae</taxon>
        <taxon>Dreissena</taxon>
    </lineage>
</organism>
<evidence type="ECO:0000256" key="13">
    <source>
        <dbReference type="ARBA" id="ARBA00023034"/>
    </source>
</evidence>
<evidence type="ECO:0000256" key="8">
    <source>
        <dbReference type="ARBA" id="ARBA00022692"/>
    </source>
</evidence>
<keyword evidence="8 18" id="KW-0812">Transmembrane</keyword>
<comment type="caution">
    <text evidence="20">The sequence shown here is derived from an EMBL/GenBank/DDBJ whole genome shotgun (WGS) entry which is preliminary data.</text>
</comment>
<dbReference type="OrthoDB" id="29460at2759"/>
<comment type="similarity">
    <text evidence="5">Belongs to the ATG27 family.</text>
</comment>
<dbReference type="Pfam" id="PF09451">
    <property type="entry name" value="ATG27"/>
    <property type="match status" value="1"/>
</dbReference>
<reference evidence="20" key="2">
    <citation type="submission" date="2020-11" db="EMBL/GenBank/DDBJ databases">
        <authorList>
            <person name="McCartney M.A."/>
            <person name="Auch B."/>
            <person name="Kono T."/>
            <person name="Mallez S."/>
            <person name="Becker A."/>
            <person name="Gohl D.M."/>
            <person name="Silverstein K.A.T."/>
            <person name="Koren S."/>
            <person name="Bechman K.B."/>
            <person name="Herman A."/>
            <person name="Abrahante J.E."/>
            <person name="Garbe J."/>
        </authorList>
    </citation>
    <scope>NUCLEOTIDE SEQUENCE</scope>
    <source>
        <strain evidence="20">Duluth1</strain>
        <tissue evidence="20">Whole animal</tissue>
    </source>
</reference>
<dbReference type="EMBL" id="JAIWYP010000013">
    <property type="protein sequence ID" value="KAH3719257.1"/>
    <property type="molecule type" value="Genomic_DNA"/>
</dbReference>
<sequence length="250" mass="26724">MSTLSSETFSQPSPEIDCQLLTPCFCSMSDGSGDIDLTSLSGSNGQPKFKDVLNSDEGYYYSYSPCGSFTELQCQDATACFLDQAKEQAQQIGDYGRTDFEYDGNNVVVAYSSGSGVLKLTQVNLLCDPTACDPKFVPNGNQGPGLYEMTLTTICACPGKCSASGPTSGCHSSGAVEGLSVGSILLIIFFVTLALYLTAGVAYMRIRKQASGSDMIPNKEFWVVLPSHVVTGGKFVVAKICRKESKYDQI</sequence>
<gene>
    <name evidence="20" type="ORF">DPMN_062089</name>
</gene>
<keyword evidence="15 18" id="KW-0472">Membrane</keyword>
<dbReference type="SUPFAM" id="SSF50911">
    <property type="entry name" value="Mannose 6-phosphate receptor domain"/>
    <property type="match status" value="1"/>
</dbReference>
<dbReference type="GO" id="GO:0000139">
    <property type="term" value="C:Golgi membrane"/>
    <property type="evidence" value="ECO:0007669"/>
    <property type="project" value="UniProtKB-SubCell"/>
</dbReference>
<dbReference type="GO" id="GO:0034045">
    <property type="term" value="C:phagophore assembly site membrane"/>
    <property type="evidence" value="ECO:0007669"/>
    <property type="project" value="UniProtKB-SubCell"/>
</dbReference>
<evidence type="ECO:0000256" key="9">
    <source>
        <dbReference type="ARBA" id="ARBA00022729"/>
    </source>
</evidence>
<keyword evidence="21" id="KW-1185">Reference proteome</keyword>
<evidence type="ECO:0000256" key="10">
    <source>
        <dbReference type="ARBA" id="ARBA00022927"/>
    </source>
</evidence>
<accession>A0A9D4C8U3</accession>
<evidence type="ECO:0000313" key="21">
    <source>
        <dbReference type="Proteomes" id="UP000828390"/>
    </source>
</evidence>
<comment type="subcellular location">
    <subcellularLocation>
        <location evidence="2">Cytoplasmic vesicle membrane</location>
        <topology evidence="2">Single-pass type I membrane protein</topology>
    </subcellularLocation>
    <subcellularLocation>
        <location evidence="3">Golgi apparatus membrane</location>
    </subcellularLocation>
    <subcellularLocation>
        <location evidence="1">Mitochondrion membrane</location>
        <topology evidence="1">Single-pass membrane protein</topology>
    </subcellularLocation>
    <subcellularLocation>
        <location evidence="4">Preautophagosomal structure membrane</location>
        <topology evidence="4">Single-pass type I membrane protein</topology>
    </subcellularLocation>
</comment>
<evidence type="ECO:0000256" key="15">
    <source>
        <dbReference type="ARBA" id="ARBA00023136"/>
    </source>
</evidence>
<dbReference type="AlphaFoldDB" id="A0A9D4C8U3"/>
<dbReference type="InterPro" id="IPR009011">
    <property type="entry name" value="Man6P_isomerase_rcpt-bd_dom_sf"/>
</dbReference>
<evidence type="ECO:0000256" key="6">
    <source>
        <dbReference type="ARBA" id="ARBA00013776"/>
    </source>
</evidence>
<dbReference type="InterPro" id="IPR018939">
    <property type="entry name" value="Autophagy-rel_prot_27"/>
</dbReference>
<evidence type="ECO:0000259" key="19">
    <source>
        <dbReference type="PROSITE" id="PS51914"/>
    </source>
</evidence>
<evidence type="ECO:0000313" key="20">
    <source>
        <dbReference type="EMBL" id="KAH3719257.1"/>
    </source>
</evidence>
<keyword evidence="14" id="KW-0496">Mitochondrion</keyword>
<evidence type="ECO:0000256" key="5">
    <source>
        <dbReference type="ARBA" id="ARBA00005363"/>
    </source>
</evidence>
<evidence type="ECO:0000256" key="1">
    <source>
        <dbReference type="ARBA" id="ARBA00004304"/>
    </source>
</evidence>
<evidence type="ECO:0000256" key="4">
    <source>
        <dbReference type="ARBA" id="ARBA00004472"/>
    </source>
</evidence>
<dbReference type="GO" id="GO:0006914">
    <property type="term" value="P:autophagy"/>
    <property type="evidence" value="ECO:0007669"/>
    <property type="project" value="UniProtKB-KW"/>
</dbReference>
<protein>
    <recommendedName>
        <fullName evidence="6">Autophagy-related protein 27</fullName>
    </recommendedName>
</protein>
<dbReference type="GO" id="GO:0030659">
    <property type="term" value="C:cytoplasmic vesicle membrane"/>
    <property type="evidence" value="ECO:0007669"/>
    <property type="project" value="UniProtKB-SubCell"/>
</dbReference>
<dbReference type="PANTHER" id="PTHR15071">
    <property type="entry name" value="MANNOSE-6-PHOSPHATE RECEPTOR FAMILY MEMBER"/>
    <property type="match status" value="1"/>
</dbReference>
<evidence type="ECO:0000256" key="11">
    <source>
        <dbReference type="ARBA" id="ARBA00022989"/>
    </source>
</evidence>
<keyword evidence="7" id="KW-0813">Transport</keyword>
<feature type="transmembrane region" description="Helical" evidence="18">
    <location>
        <begin position="179"/>
        <end position="203"/>
    </location>
</feature>
<evidence type="ECO:0000256" key="3">
    <source>
        <dbReference type="ARBA" id="ARBA00004394"/>
    </source>
</evidence>
<keyword evidence="17" id="KW-0968">Cytoplasmic vesicle</keyword>
<dbReference type="InterPro" id="IPR044865">
    <property type="entry name" value="MRH_dom"/>
</dbReference>
<dbReference type="PANTHER" id="PTHR15071:SF34">
    <property type="entry name" value="MRH DOMAIN-CONTAINING PROTEIN"/>
    <property type="match status" value="1"/>
</dbReference>
<dbReference type="Proteomes" id="UP000828390">
    <property type="component" value="Unassembled WGS sequence"/>
</dbReference>
<evidence type="ECO:0000256" key="14">
    <source>
        <dbReference type="ARBA" id="ARBA00023128"/>
    </source>
</evidence>
<keyword evidence="9" id="KW-0732">Signal</keyword>
<dbReference type="FunFam" id="2.70.130.10:FF:000029">
    <property type="entry name" value="uncharacterized protein LOC100184158"/>
    <property type="match status" value="1"/>
</dbReference>
<keyword evidence="10" id="KW-0653">Protein transport</keyword>
<proteinExistence type="inferred from homology"/>
<dbReference type="PROSITE" id="PS51914">
    <property type="entry name" value="MRH"/>
    <property type="match status" value="1"/>
</dbReference>
<dbReference type="GO" id="GO:0005802">
    <property type="term" value="C:trans-Golgi network"/>
    <property type="evidence" value="ECO:0007669"/>
    <property type="project" value="TreeGrafter"/>
</dbReference>
<name>A0A9D4C8U3_DREPO</name>
<keyword evidence="13" id="KW-0333">Golgi apparatus</keyword>
<evidence type="ECO:0000256" key="12">
    <source>
        <dbReference type="ARBA" id="ARBA00023006"/>
    </source>
</evidence>
<evidence type="ECO:0000256" key="16">
    <source>
        <dbReference type="ARBA" id="ARBA00023157"/>
    </source>
</evidence>
<dbReference type="GO" id="GO:0031966">
    <property type="term" value="C:mitochondrial membrane"/>
    <property type="evidence" value="ECO:0007669"/>
    <property type="project" value="UniProtKB-SubCell"/>
</dbReference>
<evidence type="ECO:0000256" key="17">
    <source>
        <dbReference type="ARBA" id="ARBA00023329"/>
    </source>
</evidence>
<keyword evidence="12" id="KW-0072">Autophagy</keyword>
<evidence type="ECO:0000256" key="7">
    <source>
        <dbReference type="ARBA" id="ARBA00022448"/>
    </source>
</evidence>
<keyword evidence="16" id="KW-1015">Disulfide bond</keyword>
<evidence type="ECO:0000256" key="2">
    <source>
        <dbReference type="ARBA" id="ARBA00004358"/>
    </source>
</evidence>
<dbReference type="Gene3D" id="2.70.130.10">
    <property type="entry name" value="Mannose-6-phosphate receptor binding domain"/>
    <property type="match status" value="1"/>
</dbReference>
<feature type="domain" description="MRH" evidence="19">
    <location>
        <begin position="16"/>
        <end position="159"/>
    </location>
</feature>